<sequence length="34" mass="4032">MILSFISFYIEKKENFVKGRVDGNLLSEMFFAKE</sequence>
<evidence type="ECO:0000313" key="1">
    <source>
        <dbReference type="EMBL" id="KKN38733.1"/>
    </source>
</evidence>
<protein>
    <submittedName>
        <fullName evidence="1">Uncharacterized protein</fullName>
    </submittedName>
</protein>
<dbReference type="AlphaFoldDB" id="A0A0F9TB23"/>
<gene>
    <name evidence="1" type="ORF">LCGC14_0750340</name>
</gene>
<name>A0A0F9TB23_9ZZZZ</name>
<proteinExistence type="predicted"/>
<comment type="caution">
    <text evidence="1">The sequence shown here is derived from an EMBL/GenBank/DDBJ whole genome shotgun (WGS) entry which is preliminary data.</text>
</comment>
<organism evidence="1">
    <name type="scientific">marine sediment metagenome</name>
    <dbReference type="NCBI Taxonomy" id="412755"/>
    <lineage>
        <taxon>unclassified sequences</taxon>
        <taxon>metagenomes</taxon>
        <taxon>ecological metagenomes</taxon>
    </lineage>
</organism>
<accession>A0A0F9TB23</accession>
<reference evidence="1" key="1">
    <citation type="journal article" date="2015" name="Nature">
        <title>Complex archaea that bridge the gap between prokaryotes and eukaryotes.</title>
        <authorList>
            <person name="Spang A."/>
            <person name="Saw J.H."/>
            <person name="Jorgensen S.L."/>
            <person name="Zaremba-Niedzwiedzka K."/>
            <person name="Martijn J."/>
            <person name="Lind A.E."/>
            <person name="van Eijk R."/>
            <person name="Schleper C."/>
            <person name="Guy L."/>
            <person name="Ettema T.J."/>
        </authorList>
    </citation>
    <scope>NUCLEOTIDE SEQUENCE</scope>
</reference>
<dbReference type="EMBL" id="LAZR01001806">
    <property type="protein sequence ID" value="KKN38733.1"/>
    <property type="molecule type" value="Genomic_DNA"/>
</dbReference>